<keyword evidence="4" id="KW-0808">Transferase</keyword>
<dbReference type="InterPro" id="IPR003661">
    <property type="entry name" value="HisK_dim/P_dom"/>
</dbReference>
<dbReference type="RefSeq" id="WP_114001495.1">
    <property type="nucleotide sequence ID" value="NZ_PSQG01000002.1"/>
</dbReference>
<dbReference type="InterPro" id="IPR005467">
    <property type="entry name" value="His_kinase_dom"/>
</dbReference>
<organism evidence="8 9">
    <name type="scientific">Blautia obeum</name>
    <dbReference type="NCBI Taxonomy" id="40520"/>
    <lineage>
        <taxon>Bacteria</taxon>
        <taxon>Bacillati</taxon>
        <taxon>Bacillota</taxon>
        <taxon>Clostridia</taxon>
        <taxon>Lachnospirales</taxon>
        <taxon>Lachnospiraceae</taxon>
        <taxon>Blautia</taxon>
    </lineage>
</organism>
<evidence type="ECO:0000256" key="5">
    <source>
        <dbReference type="ARBA" id="ARBA00022777"/>
    </source>
</evidence>
<dbReference type="EMBL" id="PSQG01000002">
    <property type="protein sequence ID" value="RCH46042.1"/>
    <property type="molecule type" value="Genomic_DNA"/>
</dbReference>
<name>A0A367G5Q1_9FIRM</name>
<dbReference type="GO" id="GO:0000155">
    <property type="term" value="F:phosphorelay sensor kinase activity"/>
    <property type="evidence" value="ECO:0007669"/>
    <property type="project" value="InterPro"/>
</dbReference>
<evidence type="ECO:0000256" key="6">
    <source>
        <dbReference type="ARBA" id="ARBA00023012"/>
    </source>
</evidence>
<protein>
    <recommendedName>
        <fullName evidence="2">histidine kinase</fullName>
        <ecNumber evidence="2">2.7.13.3</ecNumber>
    </recommendedName>
</protein>
<dbReference type="Gene3D" id="3.30.565.10">
    <property type="entry name" value="Histidine kinase-like ATPase, C-terminal domain"/>
    <property type="match status" value="1"/>
</dbReference>
<dbReference type="SUPFAM" id="SSF55874">
    <property type="entry name" value="ATPase domain of HSP90 chaperone/DNA topoisomerase II/histidine kinase"/>
    <property type="match status" value="1"/>
</dbReference>
<evidence type="ECO:0000313" key="9">
    <source>
        <dbReference type="Proteomes" id="UP000253208"/>
    </source>
</evidence>
<comment type="catalytic activity">
    <reaction evidence="1">
        <text>ATP + protein L-histidine = ADP + protein N-phospho-L-histidine.</text>
        <dbReference type="EC" id="2.7.13.3"/>
    </reaction>
</comment>
<dbReference type="CDD" id="cd00082">
    <property type="entry name" value="HisKA"/>
    <property type="match status" value="1"/>
</dbReference>
<dbReference type="InterPro" id="IPR003594">
    <property type="entry name" value="HATPase_dom"/>
</dbReference>
<proteinExistence type="predicted"/>
<evidence type="ECO:0000259" key="7">
    <source>
        <dbReference type="PROSITE" id="PS50109"/>
    </source>
</evidence>
<dbReference type="Gene3D" id="1.10.287.130">
    <property type="match status" value="1"/>
</dbReference>
<evidence type="ECO:0000256" key="1">
    <source>
        <dbReference type="ARBA" id="ARBA00000085"/>
    </source>
</evidence>
<sequence length="224" mass="24935">MCNDTTVSKLKNDFHYTLSKFSHELRNPLTLINSGLQMIASAHPEVKEYEHWDDVMDNLDYVKELLDELSAFNNAGHVKRENIDTCSYLRTILSSIKPTLNYLEITLETDIPDSLPSMALDRIRVRQMLLNLLKNAWEAVPIPGGKISFSVIPENSGIRIDIRDNGCGISKEQQATIFQPFFTTKESGTGLGLAVSKQIAQAHSGDITLESAPGQGTVFHIFLG</sequence>
<dbReference type="PANTHER" id="PTHR43711">
    <property type="entry name" value="TWO-COMPONENT HISTIDINE KINASE"/>
    <property type="match status" value="1"/>
</dbReference>
<dbReference type="PROSITE" id="PS50109">
    <property type="entry name" value="HIS_KIN"/>
    <property type="match status" value="1"/>
</dbReference>
<dbReference type="PRINTS" id="PR00344">
    <property type="entry name" value="BCTRLSENSOR"/>
</dbReference>
<dbReference type="AlphaFoldDB" id="A0A367G5Q1"/>
<dbReference type="PANTHER" id="PTHR43711:SF1">
    <property type="entry name" value="HISTIDINE KINASE 1"/>
    <property type="match status" value="1"/>
</dbReference>
<dbReference type="InterPro" id="IPR036890">
    <property type="entry name" value="HATPase_C_sf"/>
</dbReference>
<evidence type="ECO:0000256" key="2">
    <source>
        <dbReference type="ARBA" id="ARBA00012438"/>
    </source>
</evidence>
<reference evidence="8 9" key="1">
    <citation type="submission" date="2018-02" db="EMBL/GenBank/DDBJ databases">
        <title>Complete genome sequencing of Faecalibacterium prausnitzii strains isolated from the human gut.</title>
        <authorList>
            <person name="Fitzgerald B.C."/>
            <person name="Shkoporov A.N."/>
            <person name="Ross P.R."/>
            <person name="Hill C."/>
        </authorList>
    </citation>
    <scope>NUCLEOTIDE SEQUENCE [LARGE SCALE GENOMIC DNA]</scope>
    <source>
        <strain evidence="8 9">APC942/31-1</strain>
    </source>
</reference>
<dbReference type="Pfam" id="PF02518">
    <property type="entry name" value="HATPase_c"/>
    <property type="match status" value="1"/>
</dbReference>
<dbReference type="SMART" id="SM00387">
    <property type="entry name" value="HATPase_c"/>
    <property type="match status" value="1"/>
</dbReference>
<feature type="domain" description="Histidine kinase" evidence="7">
    <location>
        <begin position="20"/>
        <end position="224"/>
    </location>
</feature>
<evidence type="ECO:0000256" key="3">
    <source>
        <dbReference type="ARBA" id="ARBA00022553"/>
    </source>
</evidence>
<keyword evidence="5 8" id="KW-0418">Kinase</keyword>
<dbReference type="Proteomes" id="UP000253208">
    <property type="component" value="Unassembled WGS sequence"/>
</dbReference>
<keyword evidence="3" id="KW-0597">Phosphoprotein</keyword>
<dbReference type="EC" id="2.7.13.3" evidence="2"/>
<dbReference type="SUPFAM" id="SSF47384">
    <property type="entry name" value="Homodimeric domain of signal transducing histidine kinase"/>
    <property type="match status" value="1"/>
</dbReference>
<gene>
    <name evidence="8" type="ORF">C4886_01340</name>
</gene>
<comment type="caution">
    <text evidence="8">The sequence shown here is derived from an EMBL/GenBank/DDBJ whole genome shotgun (WGS) entry which is preliminary data.</text>
</comment>
<accession>A0A367G5Q1</accession>
<evidence type="ECO:0000256" key="4">
    <source>
        <dbReference type="ARBA" id="ARBA00022679"/>
    </source>
</evidence>
<keyword evidence="6" id="KW-0902">Two-component regulatory system</keyword>
<dbReference type="InterPro" id="IPR036097">
    <property type="entry name" value="HisK_dim/P_sf"/>
</dbReference>
<dbReference type="InterPro" id="IPR004358">
    <property type="entry name" value="Sig_transdc_His_kin-like_C"/>
</dbReference>
<evidence type="ECO:0000313" key="8">
    <source>
        <dbReference type="EMBL" id="RCH46042.1"/>
    </source>
</evidence>
<dbReference type="InterPro" id="IPR050736">
    <property type="entry name" value="Sensor_HK_Regulatory"/>
</dbReference>